<dbReference type="GO" id="GO:0097009">
    <property type="term" value="P:energy homeostasis"/>
    <property type="evidence" value="ECO:0007669"/>
    <property type="project" value="UniProtKB-ARBA"/>
</dbReference>
<dbReference type="SUPFAM" id="SSF48050">
    <property type="entry name" value="Hemocyanin, N-terminal domain"/>
    <property type="match status" value="1"/>
</dbReference>
<dbReference type="RefSeq" id="XP_005183087.2">
    <property type="nucleotide sequence ID" value="XM_005183030.2"/>
</dbReference>
<dbReference type="GO" id="GO:0045735">
    <property type="term" value="F:nutrient reservoir activity"/>
    <property type="evidence" value="ECO:0007669"/>
    <property type="project" value="UniProtKB-KW"/>
</dbReference>
<feature type="chain" id="PRO_5044560059" evidence="2">
    <location>
        <begin position="20"/>
        <end position="770"/>
    </location>
</feature>
<dbReference type="EnsemblMetazoa" id="MDOA002803-RA">
    <property type="protein sequence ID" value="MDOA002803-PA"/>
    <property type="gene ID" value="MDOA002803"/>
</dbReference>
<feature type="domain" description="Hemocyanin C-terminal" evidence="5">
    <location>
        <begin position="498"/>
        <end position="744"/>
    </location>
</feature>
<dbReference type="PROSITE" id="PS00210">
    <property type="entry name" value="HEMOCYANIN_2"/>
    <property type="match status" value="1"/>
</dbReference>
<evidence type="ECO:0000259" key="4">
    <source>
        <dbReference type="Pfam" id="PF03722"/>
    </source>
</evidence>
<dbReference type="Pfam" id="PF03722">
    <property type="entry name" value="Hemocyanin_N"/>
    <property type="match status" value="1"/>
</dbReference>
<gene>
    <name evidence="6" type="primary">101900602</name>
</gene>
<evidence type="ECO:0000259" key="5">
    <source>
        <dbReference type="Pfam" id="PF03723"/>
    </source>
</evidence>
<dbReference type="InterPro" id="IPR014756">
    <property type="entry name" value="Ig_E-set"/>
</dbReference>
<dbReference type="PANTHER" id="PTHR11511:SF5">
    <property type="entry name" value="FAT-BODY PROTEIN 1-RELATED"/>
    <property type="match status" value="1"/>
</dbReference>
<accession>A0A1I8MA73</accession>
<dbReference type="Gene3D" id="1.20.1370.10">
    <property type="entry name" value="Hemocyanin, N-terminal domain"/>
    <property type="match status" value="1"/>
</dbReference>
<organism evidence="6">
    <name type="scientific">Musca domestica</name>
    <name type="common">House fly</name>
    <dbReference type="NCBI Taxonomy" id="7370"/>
    <lineage>
        <taxon>Eukaryota</taxon>
        <taxon>Metazoa</taxon>
        <taxon>Ecdysozoa</taxon>
        <taxon>Arthropoda</taxon>
        <taxon>Hexapoda</taxon>
        <taxon>Insecta</taxon>
        <taxon>Pterygota</taxon>
        <taxon>Neoptera</taxon>
        <taxon>Endopterygota</taxon>
        <taxon>Diptera</taxon>
        <taxon>Brachycera</taxon>
        <taxon>Muscomorpha</taxon>
        <taxon>Muscoidea</taxon>
        <taxon>Muscidae</taxon>
        <taxon>Musca</taxon>
    </lineage>
</organism>
<dbReference type="InterPro" id="IPR036697">
    <property type="entry name" value="Hemocyanin_N_sf"/>
</dbReference>
<dbReference type="PRINTS" id="PR00187">
    <property type="entry name" value="HAEMOCYANIN"/>
</dbReference>
<dbReference type="InterPro" id="IPR005204">
    <property type="entry name" value="Hemocyanin_N"/>
</dbReference>
<dbReference type="Gene3D" id="2.60.40.1520">
    <property type="entry name" value="Hemocyanin, C-terminal domain"/>
    <property type="match status" value="1"/>
</dbReference>
<dbReference type="PANTHER" id="PTHR11511">
    <property type="entry name" value="LARVAL STORAGE PROTEIN/PHENOLOXIDASE"/>
    <property type="match status" value="1"/>
</dbReference>
<dbReference type="KEGG" id="mde:101900602"/>
<dbReference type="STRING" id="7370.A0A1I8MA73"/>
<evidence type="ECO:0000256" key="2">
    <source>
        <dbReference type="SAM" id="SignalP"/>
    </source>
</evidence>
<dbReference type="Pfam" id="PF00372">
    <property type="entry name" value="Hemocyanin_M"/>
    <property type="match status" value="1"/>
</dbReference>
<proteinExistence type="predicted"/>
<dbReference type="SUPFAM" id="SSF48056">
    <property type="entry name" value="Di-copper centre-containing domain"/>
    <property type="match status" value="1"/>
</dbReference>
<dbReference type="AlphaFoldDB" id="A0A1I8MA73"/>
<reference evidence="6" key="1">
    <citation type="submission" date="2020-05" db="UniProtKB">
        <authorList>
            <consortium name="EnsemblMetazoa"/>
        </authorList>
    </citation>
    <scope>IDENTIFICATION</scope>
    <source>
        <strain evidence="6">Aabys</strain>
    </source>
</reference>
<dbReference type="VEuPathDB" id="VectorBase:MDOMA2_001664"/>
<evidence type="ECO:0000313" key="6">
    <source>
        <dbReference type="EnsemblMetazoa" id="MDOA002803-PA"/>
    </source>
</evidence>
<evidence type="ECO:0000256" key="1">
    <source>
        <dbReference type="ARBA" id="ARBA00022761"/>
    </source>
</evidence>
<name>A0A1I8MA73_MUSDO</name>
<dbReference type="Gene3D" id="1.10.1280.10">
    <property type="entry name" value="Di-copper center containing domain from catechol oxidase"/>
    <property type="match status" value="1"/>
</dbReference>
<feature type="domain" description="Hemocyanin N-terminal" evidence="4">
    <location>
        <begin position="23"/>
        <end position="147"/>
    </location>
</feature>
<dbReference type="InterPro" id="IPR037020">
    <property type="entry name" value="Hemocyanin_C_sf"/>
</dbReference>
<keyword evidence="1" id="KW-0758">Storage protein</keyword>
<evidence type="ECO:0000259" key="3">
    <source>
        <dbReference type="Pfam" id="PF00372"/>
    </source>
</evidence>
<dbReference type="SUPFAM" id="SSF81296">
    <property type="entry name" value="E set domains"/>
    <property type="match status" value="1"/>
</dbReference>
<keyword evidence="2" id="KW-0732">Signal</keyword>
<feature type="signal peptide" evidence="2">
    <location>
        <begin position="1"/>
        <end position="19"/>
    </location>
</feature>
<dbReference type="GO" id="GO:0005615">
    <property type="term" value="C:extracellular space"/>
    <property type="evidence" value="ECO:0007669"/>
    <property type="project" value="UniProtKB-ARBA"/>
</dbReference>
<protein>
    <submittedName>
        <fullName evidence="6">Uncharacterized protein</fullName>
    </submittedName>
</protein>
<dbReference type="VEuPathDB" id="VectorBase:MDOA002803"/>
<dbReference type="OrthoDB" id="6371642at2759"/>
<sequence length="770" mass="93698">MKFSIVLLVIAGLVTIKAADRDFLSKQKFLFEVVFRVEEPLMFEQYIKLGMNFSYDQDDYVFPEQHSENMEKYYEAYKYGVTLPRGEYFGSLASSHFEQMYGLFEFFYYAKNWEIFQRNVCWARLHANEGMFVQALTLAVMRRNDIEGLILPTIYEIIPQHFFNSKFIYEAEKFDYDVWSKYIMYEKEYKGFLYKDYSKYFEEFKNYEFFYTKDFKTWQWWKLMGLGEQWYAEDNFIMRDNMNIFNNDSKYLEMMNDVNMFYMPVDYTRDVNFFNKESALSYFTEDVEWNSFWYYFNMDYIPNLNGEQFGLKKDRQGEYFFYVVRQLLARYFMELLSHGYGEIPELSFFTEVEHGYDPQLVNYNGVGYSSRKNYYEYETYGNFDYMRDIIEFFERVEDIITQGLFKTRDGKVINLRKPRSIEYLGNLMQGNADNYDTYFATFWYLNAHMYFANINGKQTEVHPNVFLNYETMMRDPVFYMIYKKVNDVFFEFYDHIEPYKQKDLNFPGVEIDNINVSDLVTYFDIVDIDATNLLNDKMTFVDGKFVWDKTLLARQMRLNHKDFEFEYKIKSDKKQKVVIRAFLGPKFDEFGRVISLNENRENFFEIDEFYYELKPGFNSFNRSSKDFYWTTDDHTTYTELYKFFEKALEGEIELPLDYSEPHCGFPDRLILPRGWEKGMPMQFAFFVYPYTALGKPNAPNYSCGNRSGVRHIGDMPFGYPFDREIDEFEFFVPNMYFKDVKIYYEDTFEKYYEFKYDKFGTFDYNYYYDY</sequence>
<feature type="domain" description="Hemocyanin middle" evidence="3">
    <location>
        <begin position="154"/>
        <end position="489"/>
    </location>
</feature>
<dbReference type="Pfam" id="PF03723">
    <property type="entry name" value="Hemocyanin_C"/>
    <property type="match status" value="1"/>
</dbReference>
<dbReference type="InterPro" id="IPR005203">
    <property type="entry name" value="Hemocyanin_C"/>
</dbReference>
<dbReference type="InterPro" id="IPR008922">
    <property type="entry name" value="Di-copper_centre_dom_sf"/>
</dbReference>
<dbReference type="InterPro" id="IPR000896">
    <property type="entry name" value="Hemocyanin/hexamerin_mid_dom"/>
</dbReference>
<dbReference type="InterPro" id="IPR013788">
    <property type="entry name" value="Hemocyanin/hexamerin"/>
</dbReference>
<dbReference type="eggNOG" id="ENOG502QR98">
    <property type="taxonomic scope" value="Eukaryota"/>
</dbReference>